<dbReference type="GO" id="GO:0016020">
    <property type="term" value="C:membrane"/>
    <property type="evidence" value="ECO:0007669"/>
    <property type="project" value="GOC"/>
</dbReference>
<dbReference type="Gene3D" id="3.60.10.10">
    <property type="entry name" value="Endonuclease/exonuclease/phosphatase"/>
    <property type="match status" value="1"/>
</dbReference>
<accession>R3TGP0</accession>
<dbReference type="PANTHER" id="PTHR14859">
    <property type="entry name" value="CALCOFLUOR WHITE HYPERSENSITIVE PROTEIN PRECURSOR"/>
    <property type="match status" value="1"/>
</dbReference>
<feature type="domain" description="Endonuclease/exonuclease/phosphatase" evidence="1">
    <location>
        <begin position="6"/>
        <end position="221"/>
    </location>
</feature>
<name>R3TGP0_9ENTE</name>
<dbReference type="HOGENOM" id="CLU_060500_4_2_9"/>
<reference evidence="2 3" key="1">
    <citation type="submission" date="2013-02" db="EMBL/GenBank/DDBJ databases">
        <title>The Genome Sequence of Enterococcus phoeniculicola BAA-412.</title>
        <authorList>
            <consortium name="The Broad Institute Genome Sequencing Platform"/>
            <consortium name="The Broad Institute Genome Sequencing Center for Infectious Disease"/>
            <person name="Earl A.M."/>
            <person name="Gilmore M.S."/>
            <person name="Lebreton F."/>
            <person name="Walker B."/>
            <person name="Young S.K."/>
            <person name="Zeng Q."/>
            <person name="Gargeya S."/>
            <person name="Fitzgerald M."/>
            <person name="Haas B."/>
            <person name="Abouelleil A."/>
            <person name="Alvarado L."/>
            <person name="Arachchi H.M."/>
            <person name="Berlin A.M."/>
            <person name="Chapman S.B."/>
            <person name="Dewar J."/>
            <person name="Goldberg J."/>
            <person name="Griggs A."/>
            <person name="Gujja S."/>
            <person name="Hansen M."/>
            <person name="Howarth C."/>
            <person name="Imamovic A."/>
            <person name="Larimer J."/>
            <person name="McCowan C."/>
            <person name="Murphy C."/>
            <person name="Neiman D."/>
            <person name="Pearson M."/>
            <person name="Priest M."/>
            <person name="Roberts A."/>
            <person name="Saif S."/>
            <person name="Shea T."/>
            <person name="Sisk P."/>
            <person name="Sykes S."/>
            <person name="Wortman J."/>
            <person name="Nusbaum C."/>
            <person name="Birren B."/>
        </authorList>
    </citation>
    <scope>NUCLEOTIDE SEQUENCE [LARGE SCALE GENOMIC DNA]</scope>
    <source>
        <strain evidence="2 3">ATCC BAA-412</strain>
    </source>
</reference>
<dbReference type="AlphaFoldDB" id="R3TGP0"/>
<dbReference type="OrthoDB" id="1641571at2"/>
<dbReference type="Proteomes" id="UP000013785">
    <property type="component" value="Unassembled WGS sequence"/>
</dbReference>
<gene>
    <name evidence="2" type="ORF">UC3_03562</name>
</gene>
<dbReference type="EMBL" id="AJAT01000023">
    <property type="protein sequence ID" value="EOL40604.1"/>
    <property type="molecule type" value="Genomic_DNA"/>
</dbReference>
<dbReference type="PANTHER" id="PTHR14859:SF15">
    <property type="entry name" value="ENDONUCLEASE_EXONUCLEASE_PHOSPHATASE DOMAIN-CONTAINING PROTEIN"/>
    <property type="match status" value="1"/>
</dbReference>
<evidence type="ECO:0000259" key="1">
    <source>
        <dbReference type="Pfam" id="PF03372"/>
    </source>
</evidence>
<dbReference type="Pfam" id="PF03372">
    <property type="entry name" value="Exo_endo_phos"/>
    <property type="match status" value="1"/>
</dbReference>
<sequence length="236" mass="27242">MMLTLATFNIASGRIPDTERMNQLFNKHQIDIIGLQEVDCQTKRNARDLVKELAGEEYRYQLFSKAMPFESGNYGNALLSKYPVINYKEIGFLSSGEEPRAAQFVQIRLGNNQVITICNTHLSFESIEIRQEQSEEILQNMKVIGGENQVIMGDFNMDQSEEEWELLKKDYQLANGQRNLWLQTFREPDENMKRASIDNILVSNTIELVETTMIETQLSDHNLLKVKIKIDEGDTR</sequence>
<dbReference type="STRING" id="154621.RV11_GL002182"/>
<dbReference type="RefSeq" id="WP_010770192.1">
    <property type="nucleotide sequence ID" value="NZ_ASWE01000001.1"/>
</dbReference>
<dbReference type="SUPFAM" id="SSF56219">
    <property type="entry name" value="DNase I-like"/>
    <property type="match status" value="1"/>
</dbReference>
<dbReference type="PATRIC" id="fig|1158610.3.peg.3563"/>
<dbReference type="InterPro" id="IPR036691">
    <property type="entry name" value="Endo/exonu/phosph_ase_sf"/>
</dbReference>
<protein>
    <recommendedName>
        <fullName evidence="1">Endonuclease/exonuclease/phosphatase domain-containing protein</fullName>
    </recommendedName>
</protein>
<comment type="caution">
    <text evidence="2">The sequence shown here is derived from an EMBL/GenBank/DDBJ whole genome shotgun (WGS) entry which is preliminary data.</text>
</comment>
<keyword evidence="3" id="KW-1185">Reference proteome</keyword>
<organism evidence="2 3">
    <name type="scientific">Enterococcus phoeniculicola ATCC BAA-412</name>
    <dbReference type="NCBI Taxonomy" id="1158610"/>
    <lineage>
        <taxon>Bacteria</taxon>
        <taxon>Bacillati</taxon>
        <taxon>Bacillota</taxon>
        <taxon>Bacilli</taxon>
        <taxon>Lactobacillales</taxon>
        <taxon>Enterococcaceae</taxon>
        <taxon>Enterococcus</taxon>
    </lineage>
</organism>
<dbReference type="eggNOG" id="COG3568">
    <property type="taxonomic scope" value="Bacteria"/>
</dbReference>
<dbReference type="GO" id="GO:0006506">
    <property type="term" value="P:GPI anchor biosynthetic process"/>
    <property type="evidence" value="ECO:0007669"/>
    <property type="project" value="TreeGrafter"/>
</dbReference>
<proteinExistence type="predicted"/>
<dbReference type="GO" id="GO:0003824">
    <property type="term" value="F:catalytic activity"/>
    <property type="evidence" value="ECO:0007669"/>
    <property type="project" value="InterPro"/>
</dbReference>
<evidence type="ECO:0000313" key="3">
    <source>
        <dbReference type="Proteomes" id="UP000013785"/>
    </source>
</evidence>
<evidence type="ECO:0000313" key="2">
    <source>
        <dbReference type="EMBL" id="EOL40604.1"/>
    </source>
</evidence>
<dbReference type="InterPro" id="IPR051916">
    <property type="entry name" value="GPI-anchor_lipid_remodeler"/>
</dbReference>
<dbReference type="InterPro" id="IPR005135">
    <property type="entry name" value="Endo/exonuclease/phosphatase"/>
</dbReference>